<name>A0A345UMM7_9BACT</name>
<dbReference type="Pfam" id="PF00551">
    <property type="entry name" value="Formyl_trans_N"/>
    <property type="match status" value="1"/>
</dbReference>
<dbReference type="Gene3D" id="3.10.25.10">
    <property type="entry name" value="Formyl transferase, C-terminal domain"/>
    <property type="match status" value="1"/>
</dbReference>
<dbReference type="InterPro" id="IPR005793">
    <property type="entry name" value="Formyl_trans_C"/>
</dbReference>
<comment type="catalytic activity">
    <reaction evidence="4">
        <text>L-methionyl-tRNA(fMet) + (6R)-10-formyltetrahydrofolate = N-formyl-L-methionyl-tRNA(fMet) + (6S)-5,6,7,8-tetrahydrofolate + H(+)</text>
        <dbReference type="Rhea" id="RHEA:24380"/>
        <dbReference type="Rhea" id="RHEA-COMP:9952"/>
        <dbReference type="Rhea" id="RHEA-COMP:9953"/>
        <dbReference type="ChEBI" id="CHEBI:15378"/>
        <dbReference type="ChEBI" id="CHEBI:57453"/>
        <dbReference type="ChEBI" id="CHEBI:78530"/>
        <dbReference type="ChEBI" id="CHEBI:78844"/>
        <dbReference type="ChEBI" id="CHEBI:195366"/>
        <dbReference type="EC" id="2.1.2.9"/>
    </reaction>
</comment>
<dbReference type="SUPFAM" id="SSF50486">
    <property type="entry name" value="FMT C-terminal domain-like"/>
    <property type="match status" value="1"/>
</dbReference>
<evidence type="ECO:0000259" key="6">
    <source>
        <dbReference type="Pfam" id="PF02911"/>
    </source>
</evidence>
<dbReference type="OrthoDB" id="9806170at2"/>
<dbReference type="PANTHER" id="PTHR11138:SF5">
    <property type="entry name" value="METHIONYL-TRNA FORMYLTRANSFERASE, MITOCHONDRIAL"/>
    <property type="match status" value="1"/>
</dbReference>
<dbReference type="EC" id="2.1.2.9" evidence="2"/>
<dbReference type="InterPro" id="IPR037022">
    <property type="entry name" value="Formyl_trans_C_sf"/>
</dbReference>
<organism evidence="7 8">
    <name type="scientific">Cyclonatronum proteinivorum</name>
    <dbReference type="NCBI Taxonomy" id="1457365"/>
    <lineage>
        <taxon>Bacteria</taxon>
        <taxon>Pseudomonadati</taxon>
        <taxon>Balneolota</taxon>
        <taxon>Balneolia</taxon>
        <taxon>Balneolales</taxon>
        <taxon>Cyclonatronaceae</taxon>
        <taxon>Cyclonatronum</taxon>
    </lineage>
</organism>
<evidence type="ECO:0000256" key="1">
    <source>
        <dbReference type="ARBA" id="ARBA00002606"/>
    </source>
</evidence>
<keyword evidence="7" id="KW-0808">Transferase</keyword>
<dbReference type="KEGG" id="cprv:CYPRO_2487"/>
<comment type="function">
    <text evidence="1">Attaches a formyl group to the free amino group of methionyl-tRNA(fMet). The formyl group appears to play a dual role in the initiator identity of N-formylmethionyl-tRNA by promoting its recognition by IF2 and preventing the misappropriation of this tRNA by the elongation apparatus.</text>
</comment>
<gene>
    <name evidence="7" type="ORF">CYPRO_2487</name>
</gene>
<dbReference type="RefSeq" id="WP_114984887.1">
    <property type="nucleotide sequence ID" value="NZ_CP027806.1"/>
</dbReference>
<dbReference type="AlphaFoldDB" id="A0A345UMM7"/>
<dbReference type="InterPro" id="IPR011034">
    <property type="entry name" value="Formyl_transferase-like_C_sf"/>
</dbReference>
<evidence type="ECO:0000256" key="2">
    <source>
        <dbReference type="ARBA" id="ARBA00012261"/>
    </source>
</evidence>
<feature type="domain" description="Formyl transferase C-terminal" evidence="6">
    <location>
        <begin position="208"/>
        <end position="288"/>
    </location>
</feature>
<proteinExistence type="predicted"/>
<dbReference type="GO" id="GO:0005829">
    <property type="term" value="C:cytosol"/>
    <property type="evidence" value="ECO:0007669"/>
    <property type="project" value="TreeGrafter"/>
</dbReference>
<evidence type="ECO:0000313" key="7">
    <source>
        <dbReference type="EMBL" id="AXJ01729.1"/>
    </source>
</evidence>
<dbReference type="InterPro" id="IPR036477">
    <property type="entry name" value="Formyl_transf_N_sf"/>
</dbReference>
<reference evidence="7 8" key="1">
    <citation type="submission" date="2018-03" db="EMBL/GenBank/DDBJ databases">
        <title>Phenotypic and genomic properties of Cyclonatronum proteinivorum gen. nov., sp. nov., a haloalkaliphilic bacteroidete from soda lakes possessing Na+-translocating rhodopsin.</title>
        <authorList>
            <person name="Toshchakov S.V."/>
            <person name="Korzhenkov A."/>
            <person name="Samarov N.I."/>
            <person name="Kublanov I.V."/>
            <person name="Muntyan M.S."/>
            <person name="Sorokin D.Y."/>
        </authorList>
    </citation>
    <scope>NUCLEOTIDE SEQUENCE [LARGE SCALE GENOMIC DNA]</scope>
    <source>
        <strain evidence="7 8">Omega</strain>
    </source>
</reference>
<evidence type="ECO:0000259" key="5">
    <source>
        <dbReference type="Pfam" id="PF00551"/>
    </source>
</evidence>
<dbReference type="GO" id="GO:0004479">
    <property type="term" value="F:methionyl-tRNA formyltransferase activity"/>
    <property type="evidence" value="ECO:0007669"/>
    <property type="project" value="UniProtKB-EC"/>
</dbReference>
<dbReference type="SUPFAM" id="SSF53328">
    <property type="entry name" value="Formyltransferase"/>
    <property type="match status" value="1"/>
</dbReference>
<evidence type="ECO:0000256" key="3">
    <source>
        <dbReference type="ARBA" id="ARBA00016014"/>
    </source>
</evidence>
<accession>A0A345UMM7</accession>
<evidence type="ECO:0000256" key="4">
    <source>
        <dbReference type="ARBA" id="ARBA00048558"/>
    </source>
</evidence>
<protein>
    <recommendedName>
        <fullName evidence="3">Methionyl-tRNA formyltransferase</fullName>
        <ecNumber evidence="2">2.1.2.9</ecNumber>
    </recommendedName>
</protein>
<keyword evidence="8" id="KW-1185">Reference proteome</keyword>
<dbReference type="Pfam" id="PF02911">
    <property type="entry name" value="Formyl_trans_C"/>
    <property type="match status" value="1"/>
</dbReference>
<dbReference type="EMBL" id="CP027806">
    <property type="protein sequence ID" value="AXJ01729.1"/>
    <property type="molecule type" value="Genomic_DNA"/>
</dbReference>
<feature type="domain" description="Formyl transferase N-terminal" evidence="5">
    <location>
        <begin position="2"/>
        <end position="173"/>
    </location>
</feature>
<sequence length="308" mass="33104">MKICFLSTQAFSVNTLAHLCASGKHDIVVCGIDPDTAARAKVSGYADYAPEAHKLGLPYYAVHAFNLSDARDTAFFESSAFDVIVALGWNRLIPDRLIESTRYGVIGSHSSPHALPFGRGRSPVVWSIVLGFAQITSQLFRIDSGVDTGEVLASRVIPIGPEDSTQILYYKIALGHALMLEEALENLKAKRYLPASGLPDLVLPKRGPADANIDWRHAAQRIHDLVRAVSPPFHGAFFGLGGKKYVLTRSKVWDGLSASGKPGEVIAGFPDGAALVATGQGCLLLLEHNCALLKRGSMLESLITDTKA</sequence>
<dbReference type="PANTHER" id="PTHR11138">
    <property type="entry name" value="METHIONYL-TRNA FORMYLTRANSFERASE"/>
    <property type="match status" value="1"/>
</dbReference>
<dbReference type="Proteomes" id="UP000254808">
    <property type="component" value="Chromosome"/>
</dbReference>
<evidence type="ECO:0000313" key="8">
    <source>
        <dbReference type="Proteomes" id="UP000254808"/>
    </source>
</evidence>
<dbReference type="InterPro" id="IPR002376">
    <property type="entry name" value="Formyl_transf_N"/>
</dbReference>
<dbReference type="Gene3D" id="3.40.50.170">
    <property type="entry name" value="Formyl transferase, N-terminal domain"/>
    <property type="match status" value="1"/>
</dbReference>